<proteinExistence type="predicted"/>
<dbReference type="InterPro" id="IPR011495">
    <property type="entry name" value="Sig_transdc_His_kin_sub2_dim/P"/>
</dbReference>
<dbReference type="GO" id="GO:0005524">
    <property type="term" value="F:ATP binding"/>
    <property type="evidence" value="ECO:0007669"/>
    <property type="project" value="UniProtKB-KW"/>
</dbReference>
<keyword evidence="8" id="KW-0175">Coiled coil</keyword>
<keyword evidence="12" id="KW-1185">Reference proteome</keyword>
<dbReference type="InterPro" id="IPR036890">
    <property type="entry name" value="HATPase_C_sf"/>
</dbReference>
<dbReference type="Pfam" id="PF07568">
    <property type="entry name" value="HisKA_2"/>
    <property type="match status" value="1"/>
</dbReference>
<feature type="domain" description="Histidine kinase/HSP90-like ATPase" evidence="10">
    <location>
        <begin position="513"/>
        <end position="623"/>
    </location>
</feature>
<accession>I2GDA5</accession>
<feature type="region of interest" description="Disordered" evidence="9">
    <location>
        <begin position="566"/>
        <end position="587"/>
    </location>
</feature>
<dbReference type="Pfam" id="PF02518">
    <property type="entry name" value="HATPase_c"/>
    <property type="match status" value="1"/>
</dbReference>
<evidence type="ECO:0000256" key="1">
    <source>
        <dbReference type="ARBA" id="ARBA00000085"/>
    </source>
</evidence>
<evidence type="ECO:0000256" key="6">
    <source>
        <dbReference type="ARBA" id="ARBA00022777"/>
    </source>
</evidence>
<dbReference type="STRING" id="1185876.BN8_00837"/>
<reference evidence="11 12" key="1">
    <citation type="journal article" date="2012" name="J. Bacteriol.">
        <title>Genome Sequence of the Filamentous Bacterium Fibrisoma limi BUZ 3T.</title>
        <authorList>
            <person name="Filippini M."/>
            <person name="Qi W."/>
            <person name="Jaenicke S."/>
            <person name="Goesmann A."/>
            <person name="Smits T.H."/>
            <person name="Bagheri H.C."/>
        </authorList>
    </citation>
    <scope>NUCLEOTIDE SEQUENCE [LARGE SCALE GENOMIC DNA]</scope>
    <source>
        <strain evidence="12">BUZ 3T</strain>
    </source>
</reference>
<evidence type="ECO:0000313" key="12">
    <source>
        <dbReference type="Proteomes" id="UP000009309"/>
    </source>
</evidence>
<dbReference type="AlphaFoldDB" id="I2GDA5"/>
<evidence type="ECO:0000256" key="7">
    <source>
        <dbReference type="ARBA" id="ARBA00022840"/>
    </source>
</evidence>
<comment type="caution">
    <text evidence="11">The sequence shown here is derived from an EMBL/GenBank/DDBJ whole genome shotgun (WGS) entry which is preliminary data.</text>
</comment>
<organism evidence="11 12">
    <name type="scientific">Fibrisoma limi BUZ 3</name>
    <dbReference type="NCBI Taxonomy" id="1185876"/>
    <lineage>
        <taxon>Bacteria</taxon>
        <taxon>Pseudomonadati</taxon>
        <taxon>Bacteroidota</taxon>
        <taxon>Cytophagia</taxon>
        <taxon>Cytophagales</taxon>
        <taxon>Spirosomataceae</taxon>
        <taxon>Fibrisoma</taxon>
    </lineage>
</organism>
<dbReference type="Gene3D" id="1.25.40.10">
    <property type="entry name" value="Tetratricopeptide repeat domain"/>
    <property type="match status" value="2"/>
</dbReference>
<evidence type="ECO:0000256" key="4">
    <source>
        <dbReference type="ARBA" id="ARBA00022679"/>
    </source>
</evidence>
<dbReference type="Gene3D" id="3.30.450.20">
    <property type="entry name" value="PAS domain"/>
    <property type="match status" value="1"/>
</dbReference>
<dbReference type="EMBL" id="CAIT01000004">
    <property type="protein sequence ID" value="CCH51879.1"/>
    <property type="molecule type" value="Genomic_DNA"/>
</dbReference>
<dbReference type="GO" id="GO:0004673">
    <property type="term" value="F:protein histidine kinase activity"/>
    <property type="evidence" value="ECO:0007669"/>
    <property type="project" value="UniProtKB-EC"/>
</dbReference>
<dbReference type="SUPFAM" id="SSF55874">
    <property type="entry name" value="ATPase domain of HSP90 chaperone/DNA topoisomerase II/histidine kinase"/>
    <property type="match status" value="1"/>
</dbReference>
<feature type="coiled-coil region" evidence="8">
    <location>
        <begin position="322"/>
        <end position="349"/>
    </location>
</feature>
<evidence type="ECO:0000256" key="3">
    <source>
        <dbReference type="ARBA" id="ARBA00022553"/>
    </source>
</evidence>
<dbReference type="Proteomes" id="UP000009309">
    <property type="component" value="Unassembled WGS sequence"/>
</dbReference>
<dbReference type="OrthoDB" id="9767435at2"/>
<dbReference type="SUPFAM" id="SSF48452">
    <property type="entry name" value="TPR-like"/>
    <property type="match status" value="1"/>
</dbReference>
<evidence type="ECO:0000313" key="11">
    <source>
        <dbReference type="EMBL" id="CCH51879.1"/>
    </source>
</evidence>
<dbReference type="SMART" id="SM00387">
    <property type="entry name" value="HATPase_c"/>
    <property type="match status" value="1"/>
</dbReference>
<evidence type="ECO:0000256" key="5">
    <source>
        <dbReference type="ARBA" id="ARBA00022741"/>
    </source>
</evidence>
<feature type="compositionally biased region" description="Polar residues" evidence="9">
    <location>
        <begin position="570"/>
        <end position="581"/>
    </location>
</feature>
<keyword evidence="7" id="KW-0067">ATP-binding</keyword>
<protein>
    <recommendedName>
        <fullName evidence="2">histidine kinase</fullName>
        <ecNumber evidence="2">2.7.13.3</ecNumber>
    </recommendedName>
</protein>
<keyword evidence="6" id="KW-0418">Kinase</keyword>
<dbReference type="PANTHER" id="PTHR41523">
    <property type="entry name" value="TWO-COMPONENT SYSTEM SENSOR PROTEIN"/>
    <property type="match status" value="1"/>
</dbReference>
<keyword evidence="3" id="KW-0597">Phosphoprotein</keyword>
<dbReference type="eggNOG" id="COG3920">
    <property type="taxonomic scope" value="Bacteria"/>
</dbReference>
<dbReference type="EC" id="2.7.13.3" evidence="2"/>
<evidence type="ECO:0000256" key="8">
    <source>
        <dbReference type="SAM" id="Coils"/>
    </source>
</evidence>
<evidence type="ECO:0000259" key="10">
    <source>
        <dbReference type="SMART" id="SM00387"/>
    </source>
</evidence>
<comment type="catalytic activity">
    <reaction evidence="1">
        <text>ATP + protein L-histidine = ADP + protein N-phospho-L-histidine.</text>
        <dbReference type="EC" id="2.7.13.3"/>
    </reaction>
</comment>
<name>I2GDA5_9BACT</name>
<keyword evidence="4 11" id="KW-0808">Transferase</keyword>
<evidence type="ECO:0000256" key="2">
    <source>
        <dbReference type="ARBA" id="ARBA00012438"/>
    </source>
</evidence>
<dbReference type="InterPro" id="IPR003594">
    <property type="entry name" value="HATPase_dom"/>
</dbReference>
<evidence type="ECO:0000256" key="9">
    <source>
        <dbReference type="SAM" id="MobiDB-lite"/>
    </source>
</evidence>
<dbReference type="PANTHER" id="PTHR41523:SF8">
    <property type="entry name" value="ETHYLENE RESPONSE SENSOR PROTEIN"/>
    <property type="match status" value="1"/>
</dbReference>
<gene>
    <name evidence="11" type="ORF">BN8_00837</name>
</gene>
<sequence>MYMRIGLLLLLLLLAFSSLAIPPKPINYDSLFQRRMAGLAPVQRIDWAIQYAVFLNGQSRFSEARSILQTSLKVAQQARLKARMANLYELLGLVETTASNHSLAVTYYLNALDLYRAQHSYDNQQHVYSRLLNEYGYIGDLIKSKELAQQITGLQQTYNQISTLSLRYLDKAEDFQKAGKTDSALTYHKKAMTVYWVRRNWPNYYSLLDGYGVRLTTADRYQEAEQIFRQCLAYSLRQGDKRRELYEYMHLPEPLLKLNRLNEAQRYATLALNRIENDPERQDEHRAQVYGLLTRIAETRGQFAQALRYERLTNQYWNRVQSVEKSRQLAEVEARYQSAQKQIRINELNQANQRQLNQINWQANGLIILVGLLGLALWQYRTIRQVNARLSSTNTTISDKNRQISEQAEKLSVLMQELHHRVKNNLAIVSSLLRMQSRRLHDPRAVQAVQDGQRRVEAISLIHQQLYQTDNLVEVGIKTYVTELTESLVLGYGFDPEQFDCQIDVADIQLDVEIAVPLGLILNEVLTNAFKYAYNDVKRPSLQIRLQLTAGRKLLLEVQDNGPGLENAIPSDTLQSGSERSSMNKDRSFGQRLIRELTSQLGGEMILTTHQGTYFQLLIPMDAGSVQR</sequence>
<keyword evidence="5" id="KW-0547">Nucleotide-binding</keyword>
<dbReference type="Gene3D" id="3.30.565.10">
    <property type="entry name" value="Histidine kinase-like ATPase, C-terminal domain"/>
    <property type="match status" value="1"/>
</dbReference>
<dbReference type="InterPro" id="IPR011990">
    <property type="entry name" value="TPR-like_helical_dom_sf"/>
</dbReference>